<dbReference type="InterPro" id="IPR036188">
    <property type="entry name" value="FAD/NAD-bd_sf"/>
</dbReference>
<dbReference type="EMBL" id="LGRB01000013">
    <property type="protein sequence ID" value="OCT47851.1"/>
    <property type="molecule type" value="Genomic_DNA"/>
</dbReference>
<evidence type="ECO:0000313" key="6">
    <source>
        <dbReference type="Proteomes" id="UP000094526"/>
    </source>
</evidence>
<dbReference type="InterPro" id="IPR050641">
    <property type="entry name" value="RIFMO-like"/>
</dbReference>
<evidence type="ECO:0000259" key="4">
    <source>
        <dbReference type="Pfam" id="PF01494"/>
    </source>
</evidence>
<dbReference type="VEuPathDB" id="FungiDB:CLCR_03297"/>
<gene>
    <name evidence="5" type="ORF">CLCR_03297</name>
</gene>
<organism evidence="5 6">
    <name type="scientific">Cladophialophora carrionii</name>
    <dbReference type="NCBI Taxonomy" id="86049"/>
    <lineage>
        <taxon>Eukaryota</taxon>
        <taxon>Fungi</taxon>
        <taxon>Dikarya</taxon>
        <taxon>Ascomycota</taxon>
        <taxon>Pezizomycotina</taxon>
        <taxon>Eurotiomycetes</taxon>
        <taxon>Chaetothyriomycetidae</taxon>
        <taxon>Chaetothyriales</taxon>
        <taxon>Herpotrichiellaceae</taxon>
        <taxon>Cladophialophora</taxon>
    </lineage>
</organism>
<dbReference type="AlphaFoldDB" id="A0A1C1CHD5"/>
<reference evidence="6" key="1">
    <citation type="submission" date="2015-07" db="EMBL/GenBank/DDBJ databases">
        <authorList>
            <person name="Teixeira M.M."/>
            <person name="Souza R.C."/>
            <person name="Almeida L.G."/>
            <person name="Vicente V.A."/>
            <person name="de Hoog S."/>
            <person name="Bocca A.L."/>
            <person name="de Almeida S.R."/>
            <person name="Vasconcelos A.T."/>
            <person name="Felipe M.S."/>
        </authorList>
    </citation>
    <scope>NUCLEOTIDE SEQUENCE [LARGE SCALE GENOMIC DNA]</scope>
    <source>
        <strain evidence="6">KSF</strain>
    </source>
</reference>
<dbReference type="GO" id="GO:0071949">
    <property type="term" value="F:FAD binding"/>
    <property type="evidence" value="ECO:0007669"/>
    <property type="project" value="InterPro"/>
</dbReference>
<dbReference type="Gene3D" id="3.50.50.60">
    <property type="entry name" value="FAD/NAD(P)-binding domain"/>
    <property type="match status" value="1"/>
</dbReference>
<protein>
    <submittedName>
        <fullName evidence="5">2,4-dichlorophenol 6-monooxygenase</fullName>
    </submittedName>
</protein>
<dbReference type="PANTHER" id="PTHR43004">
    <property type="entry name" value="TRK SYSTEM POTASSIUM UPTAKE PROTEIN"/>
    <property type="match status" value="1"/>
</dbReference>
<accession>A0A1C1CHD5</accession>
<dbReference type="Pfam" id="PF21274">
    <property type="entry name" value="Rng_hyd_C"/>
    <property type="match status" value="1"/>
</dbReference>
<dbReference type="PRINTS" id="PR00420">
    <property type="entry name" value="RNGMNOXGNASE"/>
</dbReference>
<evidence type="ECO:0000256" key="1">
    <source>
        <dbReference type="ARBA" id="ARBA00022630"/>
    </source>
</evidence>
<feature type="domain" description="FAD-binding" evidence="4">
    <location>
        <begin position="82"/>
        <end position="448"/>
    </location>
</feature>
<evidence type="ECO:0000313" key="5">
    <source>
        <dbReference type="EMBL" id="OCT47851.1"/>
    </source>
</evidence>
<evidence type="ECO:0000256" key="2">
    <source>
        <dbReference type="ARBA" id="ARBA00022827"/>
    </source>
</evidence>
<name>A0A1C1CHD5_9EURO</name>
<dbReference type="OrthoDB" id="2096480at2759"/>
<comment type="caution">
    <text evidence="5">The sequence shown here is derived from an EMBL/GenBank/DDBJ whole genome shotgun (WGS) entry which is preliminary data.</text>
</comment>
<dbReference type="InterPro" id="IPR002938">
    <property type="entry name" value="FAD-bd"/>
</dbReference>
<dbReference type="eggNOG" id="KOG3855">
    <property type="taxonomic scope" value="Eukaryota"/>
</dbReference>
<dbReference type="Proteomes" id="UP000094526">
    <property type="component" value="Unassembled WGS sequence"/>
</dbReference>
<dbReference type="Gene3D" id="3.40.30.120">
    <property type="match status" value="1"/>
</dbReference>
<dbReference type="STRING" id="86049.A0A1C1CHD5"/>
<dbReference type="Pfam" id="PF01494">
    <property type="entry name" value="FAD_binding_3"/>
    <property type="match status" value="1"/>
</dbReference>
<keyword evidence="5" id="KW-0503">Monooxygenase</keyword>
<dbReference type="VEuPathDB" id="FungiDB:G647_04503"/>
<dbReference type="PANTHER" id="PTHR43004:SF21">
    <property type="entry name" value="FAD-BINDING DOMAIN-CONTAINING PROTEIN-RELATED"/>
    <property type="match status" value="1"/>
</dbReference>
<keyword evidence="6" id="KW-1185">Reference proteome</keyword>
<keyword evidence="1" id="KW-0285">Flavoprotein</keyword>
<dbReference type="SUPFAM" id="SSF51905">
    <property type="entry name" value="FAD/NAD(P)-binding domain"/>
    <property type="match status" value="1"/>
</dbReference>
<dbReference type="Gene3D" id="3.30.9.10">
    <property type="entry name" value="D-Amino Acid Oxidase, subunit A, domain 2"/>
    <property type="match status" value="1"/>
</dbReference>
<keyword evidence="2" id="KW-0274">FAD</keyword>
<keyword evidence="3" id="KW-0560">Oxidoreductase</keyword>
<proteinExistence type="predicted"/>
<dbReference type="GO" id="GO:0016709">
    <property type="term" value="F:oxidoreductase activity, acting on paired donors, with incorporation or reduction of molecular oxygen, NAD(P)H as one donor, and incorporation of one atom of oxygen"/>
    <property type="evidence" value="ECO:0007669"/>
    <property type="project" value="UniProtKB-ARBA"/>
</dbReference>
<evidence type="ECO:0000256" key="3">
    <source>
        <dbReference type="ARBA" id="ARBA00023002"/>
    </source>
</evidence>
<sequence length="689" mass="76251">MCSLLSLKAKLTTEDELWITTLVLGPKWRGLPYYMYINSKCFAQNHLSAFALDTAYDDRSSIRTVWTLKSPFGTNMTVHHHETPVLIVGAGPAGLIAALQLAEHGTRCILVERNLDTTKWPKMDVTNCRSMELLKRLKIDHGLREVGVPQHYSFNVNFSTGLSEGGELITKWDLPSPDWWRTHIKETNDGSMPREPYQRCSQAIFEAWLKPRIQNEPLIDSYFGMKFESLTETDGGVECDLTDTVAGETHRVKAQYVVGCDGGGSRVRRAIGVDLIGGPVPAKLYLVHFKSRDLSALHRQGQFWHIFFTSGHVIISQDEVDTWTAHTPLPLDFDTSTLDPKEAVYRVLGGSGPPCHIAIDEVLVTSSWRPNICIAERYISDRGRVFLSGDAAHQNIPTGGYGMNTAVGDSFDIGWKLAAVLAGHGGASLLRSYETERRPVAARNIERSGVHWAVHSVYKDLVAETGDVVRSKTARGDDVREQITRHLQEHDGENKDHGVELGYRYTGSAVVVPDQDHEHDRTQEPPWNYRSYIPSTWPGARAPHVFLQDGETSVFDLFGQGPQYTLVDFTPGAEYVAAFEPHAKKLAIPFKGVHLPDEPHVRSIWERDAVLIRPDDHVAWRASRGSGGGGAQSVDVNKVLLTVVGKTGVSNANNGAGAEIASVKERGGFTGTIGNVDQENVQHLAAFQR</sequence>